<dbReference type="EMBL" id="JARKIE010000237">
    <property type="protein sequence ID" value="KAJ7662906.1"/>
    <property type="molecule type" value="Genomic_DNA"/>
</dbReference>
<reference evidence="1" key="1">
    <citation type="submission" date="2023-03" db="EMBL/GenBank/DDBJ databases">
        <title>Massive genome expansion in bonnet fungi (Mycena s.s.) driven by repeated elements and novel gene families across ecological guilds.</title>
        <authorList>
            <consortium name="Lawrence Berkeley National Laboratory"/>
            <person name="Harder C.B."/>
            <person name="Miyauchi S."/>
            <person name="Viragh M."/>
            <person name="Kuo A."/>
            <person name="Thoen E."/>
            <person name="Andreopoulos B."/>
            <person name="Lu D."/>
            <person name="Skrede I."/>
            <person name="Drula E."/>
            <person name="Henrissat B."/>
            <person name="Morin E."/>
            <person name="Kohler A."/>
            <person name="Barry K."/>
            <person name="LaButti K."/>
            <person name="Morin E."/>
            <person name="Salamov A."/>
            <person name="Lipzen A."/>
            <person name="Mereny Z."/>
            <person name="Hegedus B."/>
            <person name="Baldrian P."/>
            <person name="Stursova M."/>
            <person name="Weitz H."/>
            <person name="Taylor A."/>
            <person name="Grigoriev I.V."/>
            <person name="Nagy L.G."/>
            <person name="Martin F."/>
            <person name="Kauserud H."/>
        </authorList>
    </citation>
    <scope>NUCLEOTIDE SEQUENCE</scope>
    <source>
        <strain evidence="1">CBHHK067</strain>
    </source>
</reference>
<sequence>MCTLVQVQNCLSAVSNRTIDDFNGDLITGFMPLYEPQNVWNTDGNCSACFVKPDPSQALDLTWHDSTQKSEGDSPSSVTIQFTGTAIYLFCIIPNTVPNSATTVSLAFTIDDTSHGGYNHAPDASSDILYAVPVLSAEALSNEPHTLVARTAEPSLFIFDYAMYT</sequence>
<comment type="caution">
    <text evidence="1">The sequence shown here is derived from an EMBL/GenBank/DDBJ whole genome shotgun (WGS) entry which is preliminary data.</text>
</comment>
<accession>A0AAD7CTY9</accession>
<dbReference type="AlphaFoldDB" id="A0AAD7CTY9"/>
<organism evidence="1 2">
    <name type="scientific">Mycena rosella</name>
    <name type="common">Pink bonnet</name>
    <name type="synonym">Agaricus rosellus</name>
    <dbReference type="NCBI Taxonomy" id="1033263"/>
    <lineage>
        <taxon>Eukaryota</taxon>
        <taxon>Fungi</taxon>
        <taxon>Dikarya</taxon>
        <taxon>Basidiomycota</taxon>
        <taxon>Agaricomycotina</taxon>
        <taxon>Agaricomycetes</taxon>
        <taxon>Agaricomycetidae</taxon>
        <taxon>Agaricales</taxon>
        <taxon>Marasmiineae</taxon>
        <taxon>Mycenaceae</taxon>
        <taxon>Mycena</taxon>
    </lineage>
</organism>
<dbReference type="Proteomes" id="UP001221757">
    <property type="component" value="Unassembled WGS sequence"/>
</dbReference>
<dbReference type="Gene3D" id="2.60.120.260">
    <property type="entry name" value="Galactose-binding domain-like"/>
    <property type="match status" value="1"/>
</dbReference>
<evidence type="ECO:0000313" key="2">
    <source>
        <dbReference type="Proteomes" id="UP001221757"/>
    </source>
</evidence>
<name>A0AAD7CTY9_MYCRO</name>
<proteinExistence type="predicted"/>
<evidence type="ECO:0000313" key="1">
    <source>
        <dbReference type="EMBL" id="KAJ7662906.1"/>
    </source>
</evidence>
<gene>
    <name evidence="1" type="ORF">B0H17DRAFT_952938</name>
</gene>
<keyword evidence="2" id="KW-1185">Reference proteome</keyword>
<protein>
    <submittedName>
        <fullName evidence="1">Uncharacterized protein</fullName>
    </submittedName>
</protein>